<accession>A0A507AYV7</accession>
<evidence type="ECO:0000259" key="4">
    <source>
        <dbReference type="PROSITE" id="PS51891"/>
    </source>
</evidence>
<organism evidence="5 6">
    <name type="scientific">Thyridium curvatum</name>
    <dbReference type="NCBI Taxonomy" id="1093900"/>
    <lineage>
        <taxon>Eukaryota</taxon>
        <taxon>Fungi</taxon>
        <taxon>Dikarya</taxon>
        <taxon>Ascomycota</taxon>
        <taxon>Pezizomycotina</taxon>
        <taxon>Sordariomycetes</taxon>
        <taxon>Sordariomycetidae</taxon>
        <taxon>Thyridiales</taxon>
        <taxon>Thyridiaceae</taxon>
        <taxon>Thyridium</taxon>
    </lineage>
</organism>
<dbReference type="InParanoid" id="A0A507AYV7"/>
<evidence type="ECO:0000313" key="6">
    <source>
        <dbReference type="Proteomes" id="UP000319257"/>
    </source>
</evidence>
<evidence type="ECO:0000256" key="3">
    <source>
        <dbReference type="ARBA" id="ARBA00022833"/>
    </source>
</evidence>
<dbReference type="SUPFAM" id="SSF51316">
    <property type="entry name" value="Mss4-like"/>
    <property type="match status" value="1"/>
</dbReference>
<keyword evidence="2" id="KW-0479">Metal-binding</keyword>
<dbReference type="GO" id="GO:0016846">
    <property type="term" value="F:carbon-sulfur lyase activity"/>
    <property type="evidence" value="ECO:0007669"/>
    <property type="project" value="InterPro"/>
</dbReference>
<dbReference type="OrthoDB" id="2993351at2759"/>
<reference evidence="5 6" key="1">
    <citation type="submission" date="2019-06" db="EMBL/GenBank/DDBJ databases">
        <title>Draft genome sequence of the filamentous fungus Phialemoniopsis curvata isolated from diesel fuel.</title>
        <authorList>
            <person name="Varaljay V.A."/>
            <person name="Lyon W.J."/>
            <person name="Crouch A.L."/>
            <person name="Drake C.E."/>
            <person name="Hollomon J.M."/>
            <person name="Nadeau L.J."/>
            <person name="Nunn H.S."/>
            <person name="Stevenson B.S."/>
            <person name="Bojanowski C.L."/>
            <person name="Crookes-Goodson W.J."/>
        </authorList>
    </citation>
    <scope>NUCLEOTIDE SEQUENCE [LARGE SCALE GENOMIC DNA]</scope>
    <source>
        <strain evidence="5 6">D216</strain>
    </source>
</reference>
<comment type="caution">
    <text evidence="5">The sequence shown here is derived from an EMBL/GenBank/DDBJ whole genome shotgun (WGS) entry which is preliminary data.</text>
</comment>
<dbReference type="PANTHER" id="PTHR28620">
    <property type="entry name" value="CENTROMERE PROTEIN V"/>
    <property type="match status" value="1"/>
</dbReference>
<name>A0A507AYV7_9PEZI</name>
<comment type="similarity">
    <text evidence="1">Belongs to the Gfa family.</text>
</comment>
<dbReference type="EMBL" id="SKBQ01000003">
    <property type="protein sequence ID" value="TPX12697.1"/>
    <property type="molecule type" value="Genomic_DNA"/>
</dbReference>
<dbReference type="RefSeq" id="XP_030994408.1">
    <property type="nucleotide sequence ID" value="XM_031143636.1"/>
</dbReference>
<feature type="domain" description="CENP-V/GFA" evidence="4">
    <location>
        <begin position="6"/>
        <end position="127"/>
    </location>
</feature>
<dbReference type="Proteomes" id="UP000319257">
    <property type="component" value="Unassembled WGS sequence"/>
</dbReference>
<dbReference type="Pfam" id="PF04828">
    <property type="entry name" value="GFA"/>
    <property type="match status" value="1"/>
</dbReference>
<dbReference type="Gene3D" id="2.170.150.70">
    <property type="match status" value="1"/>
</dbReference>
<dbReference type="GO" id="GO:0046872">
    <property type="term" value="F:metal ion binding"/>
    <property type="evidence" value="ECO:0007669"/>
    <property type="project" value="UniProtKB-KW"/>
</dbReference>
<dbReference type="InterPro" id="IPR011057">
    <property type="entry name" value="Mss4-like_sf"/>
</dbReference>
<keyword evidence="6" id="KW-1185">Reference proteome</keyword>
<dbReference type="GeneID" id="41968321"/>
<dbReference type="PROSITE" id="PS51891">
    <property type="entry name" value="CENP_V_GFA"/>
    <property type="match status" value="1"/>
</dbReference>
<gene>
    <name evidence="5" type="ORF">E0L32_000874</name>
</gene>
<dbReference type="InterPro" id="IPR006913">
    <property type="entry name" value="CENP-V/GFA"/>
</dbReference>
<protein>
    <recommendedName>
        <fullName evidence="4">CENP-V/GFA domain-containing protein</fullName>
    </recommendedName>
</protein>
<evidence type="ECO:0000313" key="5">
    <source>
        <dbReference type="EMBL" id="TPX12697.1"/>
    </source>
</evidence>
<proteinExistence type="inferred from homology"/>
<dbReference type="PANTHER" id="PTHR28620:SF1">
    <property type="entry name" value="CENP-V_GFA DOMAIN-CONTAINING PROTEIN"/>
    <property type="match status" value="1"/>
</dbReference>
<evidence type="ECO:0000256" key="2">
    <source>
        <dbReference type="ARBA" id="ARBA00022723"/>
    </source>
</evidence>
<dbReference type="InterPro" id="IPR052355">
    <property type="entry name" value="CENP-V-like"/>
</dbReference>
<dbReference type="AlphaFoldDB" id="A0A507AYV7"/>
<keyword evidence="3" id="KW-0862">Zinc</keyword>
<sequence>MAEKPLKSTCHCGAVTVILPHVPKEINECQCTICRRYAAAWAYYKVDEVQFDLRPGAKLSQYVWGDKERAFNFCANCGCVCYHWPFEEKNPDGSTANFGVNTRNMDPMDILHVSRLIDRSWLFQPVNNPAMAHEQDRATY</sequence>
<evidence type="ECO:0000256" key="1">
    <source>
        <dbReference type="ARBA" id="ARBA00005495"/>
    </source>
</evidence>